<name>A0A370G6H7_GLULI</name>
<comment type="function">
    <text evidence="3">NAD-dependent lysine deacetylase and desuccinylase that specifically removes acetyl and succinyl groups on target proteins. Modulates the activities of several proteins which are inactive in their acylated form.</text>
</comment>
<evidence type="ECO:0000256" key="2">
    <source>
        <dbReference type="ARBA" id="ARBA00023027"/>
    </source>
</evidence>
<dbReference type="PANTHER" id="PTHR11085:SF4">
    <property type="entry name" value="NAD-DEPENDENT PROTEIN DEACYLASE"/>
    <property type="match status" value="1"/>
</dbReference>
<dbReference type="GO" id="GO:0070403">
    <property type="term" value="F:NAD+ binding"/>
    <property type="evidence" value="ECO:0007669"/>
    <property type="project" value="UniProtKB-UniRule"/>
</dbReference>
<dbReference type="SUPFAM" id="SSF52467">
    <property type="entry name" value="DHS-like NAD/FAD-binding domain"/>
    <property type="match status" value="1"/>
</dbReference>
<evidence type="ECO:0000256" key="3">
    <source>
        <dbReference type="HAMAP-Rule" id="MF_01121"/>
    </source>
</evidence>
<sequence length="240" mass="26609">MTQHHPAERIVVLTGAGISRESGLETFRDADGLWSRHNIEDVCTPEGFRRDPMLVDRFYNGRRAELAGVQPNAAHLALAELERAAHDGRWNGELLIVTQNIDDLHERAGSRNVLHMHGELRRVRCTSCGATPEWLDDCLPDTPCPACHRPTLRPDVVWFGEVPLHMDRIQTALAGCDRFVTIGTSGTVYPAAGFVAEVRDHAETVDINLDAPQIPTLFDRTLVGPATRMVPQWVTELLGA</sequence>
<feature type="binding site" evidence="3 4">
    <location>
        <position position="147"/>
    </location>
    <ligand>
        <name>Zn(2+)</name>
        <dbReference type="ChEBI" id="CHEBI:29105"/>
    </ligand>
</feature>
<comment type="subcellular location">
    <subcellularLocation>
        <location evidence="3">Cytoplasm</location>
    </subcellularLocation>
</comment>
<dbReference type="CDD" id="cd01412">
    <property type="entry name" value="SIRT5_Af1_CobB"/>
    <property type="match status" value="1"/>
</dbReference>
<comment type="cofactor">
    <cofactor evidence="3">
        <name>Zn(2+)</name>
        <dbReference type="ChEBI" id="CHEBI:29105"/>
    </cofactor>
    <text evidence="3">Binds 1 zinc ion per subunit.</text>
</comment>
<keyword evidence="2 3" id="KW-0520">NAD</keyword>
<evidence type="ECO:0000256" key="1">
    <source>
        <dbReference type="ARBA" id="ARBA00022679"/>
    </source>
</evidence>
<feature type="domain" description="Deacetylase sirtuin-type" evidence="5">
    <location>
        <begin position="1"/>
        <end position="240"/>
    </location>
</feature>
<dbReference type="EMBL" id="JABEQI010000003">
    <property type="protein sequence ID" value="MBB2186131.1"/>
    <property type="molecule type" value="Genomic_DNA"/>
</dbReference>
<evidence type="ECO:0000313" key="9">
    <source>
        <dbReference type="Proteomes" id="UP000562982"/>
    </source>
</evidence>
<dbReference type="Proteomes" id="UP000562982">
    <property type="component" value="Unassembled WGS sequence"/>
</dbReference>
<dbReference type="InterPro" id="IPR026590">
    <property type="entry name" value="Ssirtuin_cat_dom"/>
</dbReference>
<comment type="catalytic activity">
    <reaction evidence="3">
        <text>N(6)-acetyl-L-lysyl-[protein] + NAD(+) + H2O = 2''-O-acetyl-ADP-D-ribose + nicotinamide + L-lysyl-[protein]</text>
        <dbReference type="Rhea" id="RHEA:43636"/>
        <dbReference type="Rhea" id="RHEA-COMP:9752"/>
        <dbReference type="Rhea" id="RHEA-COMP:10731"/>
        <dbReference type="ChEBI" id="CHEBI:15377"/>
        <dbReference type="ChEBI" id="CHEBI:17154"/>
        <dbReference type="ChEBI" id="CHEBI:29969"/>
        <dbReference type="ChEBI" id="CHEBI:57540"/>
        <dbReference type="ChEBI" id="CHEBI:61930"/>
        <dbReference type="ChEBI" id="CHEBI:83767"/>
        <dbReference type="EC" id="2.3.1.286"/>
    </reaction>
</comment>
<dbReference type="RefSeq" id="WP_114726815.1">
    <property type="nucleotide sequence ID" value="NZ_BJMI01000005.1"/>
</dbReference>
<comment type="caution">
    <text evidence="7">The sequence shown here is derived from an EMBL/GenBank/DDBJ whole genome shotgun (WGS) entry which is preliminary data.</text>
</comment>
<comment type="catalytic activity">
    <reaction evidence="3">
        <text>N(6)-succinyl-L-lysyl-[protein] + NAD(+) + H2O = 2''-O-succinyl-ADP-D-ribose + nicotinamide + L-lysyl-[protein]</text>
        <dbReference type="Rhea" id="RHEA:47668"/>
        <dbReference type="Rhea" id="RHEA-COMP:9752"/>
        <dbReference type="Rhea" id="RHEA-COMP:11877"/>
        <dbReference type="ChEBI" id="CHEBI:15377"/>
        <dbReference type="ChEBI" id="CHEBI:17154"/>
        <dbReference type="ChEBI" id="CHEBI:29969"/>
        <dbReference type="ChEBI" id="CHEBI:57540"/>
        <dbReference type="ChEBI" id="CHEBI:87830"/>
        <dbReference type="ChEBI" id="CHEBI:87832"/>
    </reaction>
</comment>
<dbReference type="EMBL" id="QQAW01000003">
    <property type="protein sequence ID" value="RDI38666.1"/>
    <property type="molecule type" value="Genomic_DNA"/>
</dbReference>
<keyword evidence="3" id="KW-0963">Cytoplasm</keyword>
<evidence type="ECO:0000313" key="8">
    <source>
        <dbReference type="Proteomes" id="UP000254958"/>
    </source>
</evidence>
<dbReference type="InterPro" id="IPR050134">
    <property type="entry name" value="NAD-dep_sirtuin_deacylases"/>
</dbReference>
<evidence type="ECO:0000259" key="5">
    <source>
        <dbReference type="PROSITE" id="PS50305"/>
    </source>
</evidence>
<dbReference type="AlphaFoldDB" id="A0A370G6H7"/>
<keyword evidence="3 4" id="KW-0479">Metal-binding</keyword>
<dbReference type="InterPro" id="IPR026591">
    <property type="entry name" value="Sirtuin_cat_small_dom_sf"/>
</dbReference>
<dbReference type="Pfam" id="PF02146">
    <property type="entry name" value="SIR2"/>
    <property type="match status" value="1"/>
</dbReference>
<dbReference type="GO" id="GO:0036055">
    <property type="term" value="F:protein-succinyllysine desuccinylase activity"/>
    <property type="evidence" value="ECO:0007669"/>
    <property type="project" value="UniProtKB-UniRule"/>
</dbReference>
<keyword evidence="8" id="KW-1185">Reference proteome</keyword>
<dbReference type="PROSITE" id="PS50305">
    <property type="entry name" value="SIRTUIN"/>
    <property type="match status" value="1"/>
</dbReference>
<dbReference type="InterPro" id="IPR027546">
    <property type="entry name" value="Sirtuin_class_III"/>
</dbReference>
<evidence type="ECO:0000256" key="4">
    <source>
        <dbReference type="PROSITE-ProRule" id="PRU00236"/>
    </source>
</evidence>
<reference evidence="7 8" key="1">
    <citation type="submission" date="2018-07" db="EMBL/GenBank/DDBJ databases">
        <title>Genomic Encyclopedia of Type Strains, Phase IV (KMG-IV): sequencing the most valuable type-strain genomes for metagenomic binning, comparative biology and taxonomic classification.</title>
        <authorList>
            <person name="Goeker M."/>
        </authorList>
    </citation>
    <scope>NUCLEOTIDE SEQUENCE [LARGE SCALE GENOMIC DNA]</scope>
    <source>
        <strain evidence="7 8">DSM 5603</strain>
    </source>
</reference>
<evidence type="ECO:0000313" key="6">
    <source>
        <dbReference type="EMBL" id="MBB2186131.1"/>
    </source>
</evidence>
<feature type="binding site" evidence="3">
    <location>
        <position position="59"/>
    </location>
    <ligand>
        <name>substrate</name>
    </ligand>
</feature>
<feature type="binding site" evidence="3">
    <location>
        <position position="226"/>
    </location>
    <ligand>
        <name>NAD(+)</name>
        <dbReference type="ChEBI" id="CHEBI:57540"/>
    </ligand>
</feature>
<comment type="domain">
    <text evidence="3">2 residues (Tyr-59 and Arg-62) present in a large hydrophobic pocket are probably involved in substrate specificity. They are important for desuccinylation activity, but dispensable for deacetylation activity.</text>
</comment>
<dbReference type="GO" id="GO:0008270">
    <property type="term" value="F:zinc ion binding"/>
    <property type="evidence" value="ECO:0007669"/>
    <property type="project" value="UniProtKB-UniRule"/>
</dbReference>
<dbReference type="PANTHER" id="PTHR11085">
    <property type="entry name" value="NAD-DEPENDENT PROTEIN DEACYLASE SIRTUIN-5, MITOCHONDRIAL-RELATED"/>
    <property type="match status" value="1"/>
</dbReference>
<dbReference type="HAMAP" id="MF_01121">
    <property type="entry name" value="Sirtuin_ClassIII"/>
    <property type="match status" value="1"/>
</dbReference>
<feature type="binding site" evidence="3 4">
    <location>
        <position position="125"/>
    </location>
    <ligand>
        <name>Zn(2+)</name>
        <dbReference type="ChEBI" id="CHEBI:29105"/>
    </ligand>
</feature>
<feature type="active site" description="Proton acceptor" evidence="3 4">
    <location>
        <position position="117"/>
    </location>
</feature>
<keyword evidence="1" id="KW-0808">Transferase</keyword>
<dbReference type="GO" id="GO:0036054">
    <property type="term" value="F:protein-malonyllysine demalonylase activity"/>
    <property type="evidence" value="ECO:0007669"/>
    <property type="project" value="InterPro"/>
</dbReference>
<feature type="binding site" evidence="3">
    <location>
        <position position="62"/>
    </location>
    <ligand>
        <name>substrate</name>
    </ligand>
</feature>
<feature type="binding site" evidence="3 4">
    <location>
        <position position="144"/>
    </location>
    <ligand>
        <name>Zn(2+)</name>
        <dbReference type="ChEBI" id="CHEBI:29105"/>
    </ligand>
</feature>
<dbReference type="GO" id="GO:0017136">
    <property type="term" value="F:histone deacetylase activity, NAD-dependent"/>
    <property type="evidence" value="ECO:0007669"/>
    <property type="project" value="TreeGrafter"/>
</dbReference>
<dbReference type="InterPro" id="IPR003000">
    <property type="entry name" value="Sirtuin"/>
</dbReference>
<gene>
    <name evidence="3" type="primary">cobB</name>
    <name evidence="7" type="ORF">C7453_103126</name>
    <name evidence="6" type="ORF">HLH32_06980</name>
</gene>
<protein>
    <recommendedName>
        <fullName evidence="3">NAD-dependent protein deacylase</fullName>
        <ecNumber evidence="3">2.3.1.286</ecNumber>
    </recommendedName>
    <alternativeName>
        <fullName evidence="3">Regulatory protein SIR2 homolog</fullName>
    </alternativeName>
</protein>
<feature type="binding site" evidence="3">
    <location>
        <begin position="99"/>
        <end position="102"/>
    </location>
    <ligand>
        <name>NAD(+)</name>
        <dbReference type="ChEBI" id="CHEBI:57540"/>
    </ligand>
</feature>
<dbReference type="Gene3D" id="3.30.1600.10">
    <property type="entry name" value="SIR2/SIRT2 'Small Domain"/>
    <property type="match status" value="1"/>
</dbReference>
<dbReference type="Gene3D" id="3.40.50.1220">
    <property type="entry name" value="TPP-binding domain"/>
    <property type="match status" value="1"/>
</dbReference>
<reference evidence="6 9" key="2">
    <citation type="submission" date="2020-04" db="EMBL/GenBank/DDBJ databases">
        <title>Description of novel Gluconacetobacter.</title>
        <authorList>
            <person name="Sombolestani A."/>
        </authorList>
    </citation>
    <scope>NUCLEOTIDE SEQUENCE [LARGE SCALE GENOMIC DNA]</scope>
    <source>
        <strain evidence="6 9">LMG 1382</strain>
    </source>
</reference>
<dbReference type="Proteomes" id="UP000254958">
    <property type="component" value="Unassembled WGS sequence"/>
</dbReference>
<organism evidence="7 8">
    <name type="scientific">Gluconacetobacter liquefaciens</name>
    <name type="common">Acetobacter liquefaciens</name>
    <dbReference type="NCBI Taxonomy" id="89584"/>
    <lineage>
        <taxon>Bacteria</taxon>
        <taxon>Pseudomonadati</taxon>
        <taxon>Pseudomonadota</taxon>
        <taxon>Alphaproteobacteria</taxon>
        <taxon>Acetobacterales</taxon>
        <taxon>Acetobacteraceae</taxon>
        <taxon>Gluconacetobacter</taxon>
    </lineage>
</organism>
<dbReference type="OrthoDB" id="9800582at2"/>
<feature type="binding site" evidence="3">
    <location>
        <begin position="183"/>
        <end position="185"/>
    </location>
    <ligand>
        <name>NAD(+)</name>
        <dbReference type="ChEBI" id="CHEBI:57540"/>
    </ligand>
</feature>
<dbReference type="InterPro" id="IPR029035">
    <property type="entry name" value="DHS-like_NAD/FAD-binding_dom"/>
</dbReference>
<feature type="binding site" evidence="3">
    <location>
        <begin position="208"/>
        <end position="210"/>
    </location>
    <ligand>
        <name>NAD(+)</name>
        <dbReference type="ChEBI" id="CHEBI:57540"/>
    </ligand>
</feature>
<dbReference type="GO" id="GO:0005737">
    <property type="term" value="C:cytoplasm"/>
    <property type="evidence" value="ECO:0007669"/>
    <property type="project" value="UniProtKB-SubCell"/>
</dbReference>
<accession>A0A370G6H7</accession>
<evidence type="ECO:0000313" key="7">
    <source>
        <dbReference type="EMBL" id="RDI38666.1"/>
    </source>
</evidence>
<comment type="caution">
    <text evidence="3">Lacks conserved residue(s) required for the propagation of feature annotation.</text>
</comment>
<comment type="similarity">
    <text evidence="3">Belongs to the sirtuin family. Class III subfamily.</text>
</comment>
<proteinExistence type="inferred from homology"/>
<feature type="binding site" evidence="3 4">
    <location>
        <position position="128"/>
    </location>
    <ligand>
        <name>Zn(2+)</name>
        <dbReference type="ChEBI" id="CHEBI:29105"/>
    </ligand>
</feature>
<keyword evidence="3 4" id="KW-0862">Zinc</keyword>
<dbReference type="EC" id="2.3.1.286" evidence="3"/>